<accession>A0A5J4VWC8</accession>
<name>A0A5J4VWC8_9EUKA</name>
<dbReference type="EMBL" id="SNRW01004548">
    <property type="protein sequence ID" value="KAA6387034.1"/>
    <property type="molecule type" value="Genomic_DNA"/>
</dbReference>
<evidence type="ECO:0000259" key="1">
    <source>
        <dbReference type="PROSITE" id="PS50054"/>
    </source>
</evidence>
<dbReference type="Proteomes" id="UP000324800">
    <property type="component" value="Unassembled WGS sequence"/>
</dbReference>
<gene>
    <name evidence="4" type="ORF">EZS28_017437</name>
    <name evidence="3" type="ORF">EZS28_053488</name>
</gene>
<dbReference type="InterPro" id="IPR029021">
    <property type="entry name" value="Prot-tyrosine_phosphatase-like"/>
</dbReference>
<feature type="non-terminal residue" evidence="4">
    <location>
        <position position="1"/>
    </location>
</feature>
<feature type="domain" description="Tyrosine specific protein phosphatases" evidence="2">
    <location>
        <begin position="46"/>
        <end position="118"/>
    </location>
</feature>
<evidence type="ECO:0000313" key="4">
    <source>
        <dbReference type="EMBL" id="KAA6387034.1"/>
    </source>
</evidence>
<evidence type="ECO:0000259" key="2">
    <source>
        <dbReference type="PROSITE" id="PS50056"/>
    </source>
</evidence>
<reference evidence="4 5" key="1">
    <citation type="submission" date="2019-03" db="EMBL/GenBank/DDBJ databases">
        <title>Single cell metagenomics reveals metabolic interactions within the superorganism composed of flagellate Streblomastix strix and complex community of Bacteroidetes bacteria on its surface.</title>
        <authorList>
            <person name="Treitli S.C."/>
            <person name="Kolisko M."/>
            <person name="Husnik F."/>
            <person name="Keeling P."/>
            <person name="Hampl V."/>
        </authorList>
    </citation>
    <scope>NUCLEOTIDE SEQUENCE [LARGE SCALE GENOMIC DNA]</scope>
    <source>
        <strain evidence="4">ST1C</strain>
    </source>
</reference>
<proteinExistence type="predicted"/>
<dbReference type="AlphaFoldDB" id="A0A5J4VWC8"/>
<dbReference type="InterPro" id="IPR020422">
    <property type="entry name" value="TYR_PHOSPHATASE_DUAL_dom"/>
</dbReference>
<dbReference type="PANTHER" id="PTHR23339">
    <property type="entry name" value="TYROSINE SPECIFIC PROTEIN PHOSPHATASE AND DUAL SPECIFICITY PROTEIN PHOSPHATASE"/>
    <property type="match status" value="1"/>
</dbReference>
<dbReference type="PROSITE" id="PS50056">
    <property type="entry name" value="TYR_PHOSPHATASE_2"/>
    <property type="match status" value="1"/>
</dbReference>
<dbReference type="InterPro" id="IPR050561">
    <property type="entry name" value="PTP"/>
</dbReference>
<evidence type="ECO:0000313" key="5">
    <source>
        <dbReference type="Proteomes" id="UP000324800"/>
    </source>
</evidence>
<protein>
    <submittedName>
        <fullName evidence="4">Putative dual specificity protein phosphatase CDC14B</fullName>
    </submittedName>
</protein>
<dbReference type="SUPFAM" id="SSF52799">
    <property type="entry name" value="(Phosphotyrosine protein) phosphatases II"/>
    <property type="match status" value="1"/>
</dbReference>
<sequence length="140" mass="15777">LKENNIKHLIRLSNDKYPTEIFTAEGIQFFDWNFADGDSPPPNYLSAWFTLLESLVPQKDSTSNTEPPIIAVHCAAGLGRAPEFVCCALIEFGYSPEEALAKIRQCQKNALNKKQINFVLAYKPMKKRKLSIKDSSCIIL</sequence>
<organism evidence="4 5">
    <name type="scientific">Streblomastix strix</name>
    <dbReference type="NCBI Taxonomy" id="222440"/>
    <lineage>
        <taxon>Eukaryota</taxon>
        <taxon>Metamonada</taxon>
        <taxon>Preaxostyla</taxon>
        <taxon>Oxymonadida</taxon>
        <taxon>Streblomastigidae</taxon>
        <taxon>Streblomastix</taxon>
    </lineage>
</organism>
<feature type="domain" description="Tyrosine-protein phosphatase" evidence="1">
    <location>
        <begin position="1"/>
        <end position="131"/>
    </location>
</feature>
<dbReference type="PROSITE" id="PS50054">
    <property type="entry name" value="TYR_PHOSPHATASE_DUAL"/>
    <property type="match status" value="1"/>
</dbReference>
<comment type="caution">
    <text evidence="4">The sequence shown here is derived from an EMBL/GenBank/DDBJ whole genome shotgun (WGS) entry which is preliminary data.</text>
</comment>
<evidence type="ECO:0000313" key="3">
    <source>
        <dbReference type="EMBL" id="KAA6330544.1"/>
    </source>
</evidence>
<dbReference type="InterPro" id="IPR000387">
    <property type="entry name" value="Tyr_Pase_dom"/>
</dbReference>
<dbReference type="EMBL" id="SNRW01042816">
    <property type="protein sequence ID" value="KAA6330544.1"/>
    <property type="molecule type" value="Genomic_DNA"/>
</dbReference>
<dbReference type="OrthoDB" id="5632at2759"/>
<dbReference type="Gene3D" id="3.90.190.10">
    <property type="entry name" value="Protein tyrosine phosphatase superfamily"/>
    <property type="match status" value="1"/>
</dbReference>